<evidence type="ECO:0000313" key="6">
    <source>
        <dbReference type="EMBL" id="CAL1700293.1"/>
    </source>
</evidence>
<comment type="similarity">
    <text evidence="3">Belongs to the LplA family.</text>
</comment>
<evidence type="ECO:0000256" key="2">
    <source>
        <dbReference type="ARBA" id="ARBA00005085"/>
    </source>
</evidence>
<dbReference type="Proteomes" id="UP001497453">
    <property type="component" value="Chromosome 2"/>
</dbReference>
<comment type="pathway">
    <text evidence="2">Protein modification; protein lipoylation via exogenous pathway; protein N(6)-(lipoyl)lysine from lipoate: step 2/2.</text>
</comment>
<dbReference type="Gene3D" id="3.30.390.50">
    <property type="entry name" value="CO dehydrogenase flavoprotein, C-terminal domain"/>
    <property type="match status" value="1"/>
</dbReference>
<dbReference type="CDD" id="cd16443">
    <property type="entry name" value="LplA"/>
    <property type="match status" value="1"/>
</dbReference>
<dbReference type="PANTHER" id="PTHR12561:SF3">
    <property type="entry name" value="LIPOYLTRANSFERASE 1, MITOCHONDRIAL"/>
    <property type="match status" value="1"/>
</dbReference>
<dbReference type="InterPro" id="IPR004143">
    <property type="entry name" value="BPL_LPL_catalytic"/>
</dbReference>
<dbReference type="PROSITE" id="PS51733">
    <property type="entry name" value="BPL_LPL_CATALYTIC"/>
    <property type="match status" value="1"/>
</dbReference>
<evidence type="ECO:0000256" key="1">
    <source>
        <dbReference type="ARBA" id="ARBA00003253"/>
    </source>
</evidence>
<dbReference type="Pfam" id="PF21948">
    <property type="entry name" value="LplA-B_cat"/>
    <property type="match status" value="1"/>
</dbReference>
<keyword evidence="7" id="KW-1185">Reference proteome</keyword>
<dbReference type="InterPro" id="IPR045864">
    <property type="entry name" value="aa-tRNA-synth_II/BPL/LPL"/>
</dbReference>
<evidence type="ECO:0000256" key="4">
    <source>
        <dbReference type="ARBA" id="ARBA00015925"/>
    </source>
</evidence>
<sequence>MLRACVFSTWRSHSRKRGLSTAANNTLSPHHSIYVSNSSNPYFNLSLEDWLFRHKNHKEPLLLIYRDVPCVVIGRNQNPWKEVNMVASRTTGVPWIRRRSGGGTVYHDLGNTNFSIHLPRSSFDRHATAQVVLRAVRSLGVDANINDRNDICVGKDKVSGSAYKIVNNRAYHHGTMLISTRLDVLGDLLRSNKPTMETRGVASVRSPVCNLQQYEPSVSHEGFVEAVIDSFRQEYNIEDSTHTVEENVNTLGIDYIHKGMEELPRWDWAFGQTPEFTYNISRTFDWGTVTARIRSKHGIILNCSFELPDGHQSISDDLVQDQSRQLEGQRYGFLDETKEGIQRMMEGPGAEIWQWLKMEMDT</sequence>
<protein>
    <recommendedName>
        <fullName evidence="4">Putative lipoate-protein ligase A</fullName>
    </recommendedName>
</protein>
<dbReference type="NCBIfam" id="TIGR00545">
    <property type="entry name" value="lipoyltrans"/>
    <property type="match status" value="1"/>
</dbReference>
<evidence type="ECO:0000313" key="7">
    <source>
        <dbReference type="Proteomes" id="UP001497453"/>
    </source>
</evidence>
<dbReference type="InterPro" id="IPR004562">
    <property type="entry name" value="LipoylTrfase_LipoateP_Ligase"/>
</dbReference>
<dbReference type="Gene3D" id="3.30.930.10">
    <property type="entry name" value="Bira Bifunctional Protein, Domain 2"/>
    <property type="match status" value="1"/>
</dbReference>
<name>A0ABP1CXB8_9APHY</name>
<organism evidence="6 7">
    <name type="scientific">Somion occarium</name>
    <dbReference type="NCBI Taxonomy" id="3059160"/>
    <lineage>
        <taxon>Eukaryota</taxon>
        <taxon>Fungi</taxon>
        <taxon>Dikarya</taxon>
        <taxon>Basidiomycota</taxon>
        <taxon>Agaricomycotina</taxon>
        <taxon>Agaricomycetes</taxon>
        <taxon>Polyporales</taxon>
        <taxon>Cerrenaceae</taxon>
        <taxon>Somion</taxon>
    </lineage>
</organism>
<dbReference type="SUPFAM" id="SSF82649">
    <property type="entry name" value="SufE/NifU"/>
    <property type="match status" value="1"/>
</dbReference>
<accession>A0ABP1CXB8</accession>
<dbReference type="PANTHER" id="PTHR12561">
    <property type="entry name" value="LIPOATE-PROTEIN LIGASE"/>
    <property type="match status" value="1"/>
</dbReference>
<proteinExistence type="inferred from homology"/>
<feature type="domain" description="BPL/LPL catalytic" evidence="5">
    <location>
        <begin position="56"/>
        <end position="239"/>
    </location>
</feature>
<reference evidence="7" key="1">
    <citation type="submission" date="2024-04" db="EMBL/GenBank/DDBJ databases">
        <authorList>
            <person name="Shaw F."/>
            <person name="Minotto A."/>
        </authorList>
    </citation>
    <scope>NUCLEOTIDE SEQUENCE [LARGE SCALE GENOMIC DNA]</scope>
</reference>
<dbReference type="EMBL" id="OZ037945">
    <property type="protein sequence ID" value="CAL1700293.1"/>
    <property type="molecule type" value="Genomic_DNA"/>
</dbReference>
<dbReference type="SUPFAM" id="SSF55681">
    <property type="entry name" value="Class II aaRS and biotin synthetases"/>
    <property type="match status" value="1"/>
</dbReference>
<gene>
    <name evidence="6" type="ORF">GFSPODELE1_LOCUS3087</name>
</gene>
<comment type="function">
    <text evidence="1">Catalyzes both the ATP-dependent activation of exogenously supplied lipoate to lipoyl-AMP and the transfer of the activated lipoyl onto the lipoyl domains of lipoate-dependent enzymes.</text>
</comment>
<evidence type="ECO:0000259" key="5">
    <source>
        <dbReference type="PROSITE" id="PS51733"/>
    </source>
</evidence>
<evidence type="ECO:0000256" key="3">
    <source>
        <dbReference type="ARBA" id="ARBA00008242"/>
    </source>
</evidence>